<dbReference type="STRING" id="561720.SAMN06275492_101215"/>
<dbReference type="EMBL" id="FXBB01000001">
    <property type="protein sequence ID" value="SMG10731.1"/>
    <property type="molecule type" value="Genomic_DNA"/>
</dbReference>
<gene>
    <name evidence="1" type="ORF">SAMN06275492_101215</name>
</gene>
<keyword evidence="2" id="KW-1185">Reference proteome</keyword>
<evidence type="ECO:0000313" key="1">
    <source>
        <dbReference type="EMBL" id="SMG10731.1"/>
    </source>
</evidence>
<protein>
    <submittedName>
        <fullName evidence="1">Uncharacterized protein</fullName>
    </submittedName>
</protein>
<sequence>MEVDELLRKLYETGVDWLVVDWNERRWSIHKDRLVSFIGMGLGEWSIKSILEKKSSCLKGEVDGDFTGKAVFLSEGGIDRSPKESLKRPVWWEVPIPIVRMVTPLELNPKAEALLGGIKIGPKDRAMAVSQGKHLLSCGGLSIFLSKLEGDFFMAEDVSGDCSLAEDVGWWASVGKALWDRLIEKGFQIVKKDRMDQVGDCSEMVTCRWDRDVLGYLEIIEPRKTRRRSAGRTDG</sequence>
<dbReference type="Proteomes" id="UP000193355">
    <property type="component" value="Unassembled WGS sequence"/>
</dbReference>
<accession>A0A1X7I8P3</accession>
<organism evidence="1 2">
    <name type="scientific">Dethiosulfovibrio salsuginis</name>
    <dbReference type="NCBI Taxonomy" id="561720"/>
    <lineage>
        <taxon>Bacteria</taxon>
        <taxon>Thermotogati</taxon>
        <taxon>Synergistota</taxon>
        <taxon>Synergistia</taxon>
        <taxon>Synergistales</taxon>
        <taxon>Dethiosulfovibrionaceae</taxon>
        <taxon>Dethiosulfovibrio</taxon>
    </lineage>
</organism>
<dbReference type="AlphaFoldDB" id="A0A1X7I8P3"/>
<proteinExistence type="predicted"/>
<name>A0A1X7I8P3_9BACT</name>
<reference evidence="2" key="1">
    <citation type="submission" date="2017-04" db="EMBL/GenBank/DDBJ databases">
        <authorList>
            <person name="Varghese N."/>
            <person name="Submissions S."/>
        </authorList>
    </citation>
    <scope>NUCLEOTIDE SEQUENCE [LARGE SCALE GENOMIC DNA]</scope>
    <source>
        <strain evidence="2">USBA 82</strain>
    </source>
</reference>
<evidence type="ECO:0000313" key="2">
    <source>
        <dbReference type="Proteomes" id="UP000193355"/>
    </source>
</evidence>